<evidence type="ECO:0000256" key="6">
    <source>
        <dbReference type="ARBA" id="ARBA00023065"/>
    </source>
</evidence>
<dbReference type="RefSeq" id="WP_153531930.1">
    <property type="nucleotide sequence ID" value="NZ_WEGH01000001.1"/>
</dbReference>
<evidence type="ECO:0000313" key="10">
    <source>
        <dbReference type="EMBL" id="MQY04118.1"/>
    </source>
</evidence>
<feature type="transmembrane region" description="Helical" evidence="9">
    <location>
        <begin position="12"/>
        <end position="34"/>
    </location>
</feature>
<keyword evidence="11" id="KW-1185">Reference proteome</keyword>
<dbReference type="OrthoDB" id="9810350at2"/>
<evidence type="ECO:0000256" key="9">
    <source>
        <dbReference type="SAM" id="Phobius"/>
    </source>
</evidence>
<comment type="subcellular location">
    <subcellularLocation>
        <location evidence="1">Membrane</location>
        <topology evidence="1">Multi-pass membrane protein</topology>
    </subcellularLocation>
</comment>
<keyword evidence="3" id="KW-1003">Cell membrane</keyword>
<proteinExistence type="predicted"/>
<dbReference type="SUPFAM" id="SSF81330">
    <property type="entry name" value="Gated mechanosensitive channel"/>
    <property type="match status" value="1"/>
</dbReference>
<dbReference type="InterPro" id="IPR036019">
    <property type="entry name" value="MscL_channel"/>
</dbReference>
<keyword evidence="4 9" id="KW-0812">Transmembrane</keyword>
<keyword evidence="8" id="KW-0407">Ion channel</keyword>
<dbReference type="Gene3D" id="1.10.1200.120">
    <property type="entry name" value="Large-conductance mechanosensitive channel, MscL, domain 1"/>
    <property type="match status" value="1"/>
</dbReference>
<evidence type="ECO:0000256" key="3">
    <source>
        <dbReference type="ARBA" id="ARBA00022475"/>
    </source>
</evidence>
<dbReference type="NCBIfam" id="TIGR00220">
    <property type="entry name" value="mscL"/>
    <property type="match status" value="1"/>
</dbReference>
<protein>
    <submittedName>
        <fullName evidence="10">Large-conductance mechanosensitive channel</fullName>
    </submittedName>
</protein>
<dbReference type="Proteomes" id="UP000487268">
    <property type="component" value="Unassembled WGS sequence"/>
</dbReference>
<dbReference type="PRINTS" id="PR01264">
    <property type="entry name" value="MECHCHANNEL"/>
</dbReference>
<feature type="transmembrane region" description="Helical" evidence="9">
    <location>
        <begin position="65"/>
        <end position="88"/>
    </location>
</feature>
<reference evidence="10 11" key="1">
    <citation type="submission" date="2019-10" db="EMBL/GenBank/DDBJ databases">
        <title>Actinomadura rubteroloni sp. nov. and Actinomadura macrotermitis sp. nov., isolated from the gut of fungus growing-termite Macrotermes natalensis.</title>
        <authorList>
            <person name="Benndorf R."/>
            <person name="Martin K."/>
            <person name="Kuefner M."/>
            <person name="De Beer W."/>
            <person name="Kaster A.-K."/>
            <person name="Vollmers J."/>
            <person name="Poulsen M."/>
            <person name="Beemelmanns C."/>
        </authorList>
    </citation>
    <scope>NUCLEOTIDE SEQUENCE [LARGE SCALE GENOMIC DNA]</scope>
    <source>
        <strain evidence="10 11">RB68</strain>
    </source>
</reference>
<dbReference type="GO" id="GO:0016020">
    <property type="term" value="C:membrane"/>
    <property type="evidence" value="ECO:0007669"/>
    <property type="project" value="UniProtKB-SubCell"/>
</dbReference>
<evidence type="ECO:0000256" key="2">
    <source>
        <dbReference type="ARBA" id="ARBA00022448"/>
    </source>
</evidence>
<keyword evidence="2" id="KW-0813">Transport</keyword>
<dbReference type="InterPro" id="IPR001185">
    <property type="entry name" value="MS_channel"/>
</dbReference>
<organism evidence="10 11">
    <name type="scientific">Actinomadura macrotermitis</name>
    <dbReference type="NCBI Taxonomy" id="2585200"/>
    <lineage>
        <taxon>Bacteria</taxon>
        <taxon>Bacillati</taxon>
        <taxon>Actinomycetota</taxon>
        <taxon>Actinomycetes</taxon>
        <taxon>Streptosporangiales</taxon>
        <taxon>Thermomonosporaceae</taxon>
        <taxon>Actinomadura</taxon>
    </lineage>
</organism>
<evidence type="ECO:0000256" key="8">
    <source>
        <dbReference type="ARBA" id="ARBA00023303"/>
    </source>
</evidence>
<keyword evidence="6" id="KW-0406">Ion transport</keyword>
<evidence type="ECO:0000256" key="7">
    <source>
        <dbReference type="ARBA" id="ARBA00023136"/>
    </source>
</evidence>
<evidence type="ECO:0000313" key="11">
    <source>
        <dbReference type="Proteomes" id="UP000487268"/>
    </source>
</evidence>
<accession>A0A7K0BSE5</accession>
<dbReference type="PANTHER" id="PTHR30266:SF2">
    <property type="entry name" value="LARGE-CONDUCTANCE MECHANOSENSITIVE CHANNEL"/>
    <property type="match status" value="1"/>
</dbReference>
<dbReference type="Pfam" id="PF01741">
    <property type="entry name" value="MscL"/>
    <property type="match status" value="1"/>
</dbReference>
<dbReference type="GO" id="GO:0008381">
    <property type="term" value="F:mechanosensitive monoatomic ion channel activity"/>
    <property type="evidence" value="ECO:0007669"/>
    <property type="project" value="InterPro"/>
</dbReference>
<evidence type="ECO:0000256" key="4">
    <source>
        <dbReference type="ARBA" id="ARBA00022692"/>
    </source>
</evidence>
<name>A0A7K0BSE5_9ACTN</name>
<comment type="caution">
    <text evidence="10">The sequence shown here is derived from an EMBL/GenBank/DDBJ whole genome shotgun (WGS) entry which is preliminary data.</text>
</comment>
<dbReference type="PANTHER" id="PTHR30266">
    <property type="entry name" value="MECHANOSENSITIVE CHANNEL MSCL"/>
    <property type="match status" value="1"/>
</dbReference>
<keyword evidence="7 9" id="KW-0472">Membrane</keyword>
<sequence>MSGFKKFLLRGNLIELAVAVVIGAAFTGLVNALVKSFIEPLIALIGGQPDFSGLAVTIGGTKFPYGVFITAAISFLIIAAVVYFLVVLPTTKLLERLTRAEEAGERECPECRSEVPVKATRCRFCTSSLVPA</sequence>
<evidence type="ECO:0000256" key="1">
    <source>
        <dbReference type="ARBA" id="ARBA00004141"/>
    </source>
</evidence>
<evidence type="ECO:0000256" key="5">
    <source>
        <dbReference type="ARBA" id="ARBA00022989"/>
    </source>
</evidence>
<dbReference type="AlphaFoldDB" id="A0A7K0BSE5"/>
<dbReference type="InterPro" id="IPR037673">
    <property type="entry name" value="MSC/AndL"/>
</dbReference>
<keyword evidence="5 9" id="KW-1133">Transmembrane helix</keyword>
<dbReference type="EMBL" id="WEGH01000001">
    <property type="protein sequence ID" value="MQY04118.1"/>
    <property type="molecule type" value="Genomic_DNA"/>
</dbReference>
<gene>
    <name evidence="10" type="primary">mscL_1</name>
    <name evidence="10" type="ORF">ACRB68_21680</name>
</gene>